<keyword evidence="7 11" id="KW-0560">Oxidoreductase</keyword>
<dbReference type="SUPFAM" id="SSF54373">
    <property type="entry name" value="FAD-linked reductases, C-terminal domain"/>
    <property type="match status" value="1"/>
</dbReference>
<dbReference type="InterPro" id="IPR002937">
    <property type="entry name" value="Amino_oxidase"/>
</dbReference>
<dbReference type="GO" id="GO:0006782">
    <property type="term" value="P:protoporphyrinogen IX biosynthetic process"/>
    <property type="evidence" value="ECO:0007669"/>
    <property type="project" value="UniProtKB-UniRule"/>
</dbReference>
<sequence>MVPSPKTILGGGLSGLSAAYYLSKLAGKEKLALIEASNHLGGWIKSEKVDKEVVFEQGPRTIRPVGAAGINTLNLLDDLGLNSEVVPITRDNVAAKNRLIYVNGELHTLPNSILSLLSKQKPFSKPLALHLMQDLTAKSIKVPDESLYDFTKRRFGPEIADYLIDAMLCGICAGNSREVSVNFLMKKLFMYEQKYGSITKGVFKHLLDKKEKLPNRGLLAAQAKLGKWNVYTFKGGMETLPIALEGALKYFGNTQIHLNMKCEKITFNNDKCLLDLHDGSQQDSSHIISSIAAKNLAYLIANQHPDLANKLAKIKMVDVAVINLFYNGNLIKNPGFGFLVPPKEKLPILGVIYDSCCHNYQNKTVLTVMMGGYWFKDLFGDDPSEETLFNIARDNLNKILNISDEPVQYKVNILRQCIPQYLVGHQQNLEEINKYIKDKKLPLSLCGASYNGVGVNDVILSAKNAVENIYL</sequence>
<proteinExistence type="inferred from homology"/>
<reference evidence="13" key="1">
    <citation type="submission" date="2022-01" db="EMBL/GenBank/DDBJ databases">
        <authorList>
            <person name="King R."/>
        </authorList>
    </citation>
    <scope>NUCLEOTIDE SEQUENCE</scope>
</reference>
<dbReference type="PANTHER" id="PTHR42923">
    <property type="entry name" value="PROTOPORPHYRINOGEN OXIDASE"/>
    <property type="match status" value="1"/>
</dbReference>
<name>A0A9N9N2Q1_9CUCU</name>
<organism evidence="13 14">
    <name type="scientific">Ceutorhynchus assimilis</name>
    <name type="common">cabbage seed weevil</name>
    <dbReference type="NCBI Taxonomy" id="467358"/>
    <lineage>
        <taxon>Eukaryota</taxon>
        <taxon>Metazoa</taxon>
        <taxon>Ecdysozoa</taxon>
        <taxon>Arthropoda</taxon>
        <taxon>Hexapoda</taxon>
        <taxon>Insecta</taxon>
        <taxon>Pterygota</taxon>
        <taxon>Neoptera</taxon>
        <taxon>Endopterygota</taxon>
        <taxon>Coleoptera</taxon>
        <taxon>Polyphaga</taxon>
        <taxon>Cucujiformia</taxon>
        <taxon>Curculionidae</taxon>
        <taxon>Ceutorhynchinae</taxon>
        <taxon>Ceutorhynchus</taxon>
    </lineage>
</organism>
<accession>A0A9N9N2Q1</accession>
<evidence type="ECO:0000256" key="8">
    <source>
        <dbReference type="ARBA" id="ARBA00023133"/>
    </source>
</evidence>
<dbReference type="Proteomes" id="UP001152799">
    <property type="component" value="Chromosome 8"/>
</dbReference>
<evidence type="ECO:0000313" key="14">
    <source>
        <dbReference type="Proteomes" id="UP001152799"/>
    </source>
</evidence>
<dbReference type="InterPro" id="IPR004572">
    <property type="entry name" value="Protoporphyrinogen_oxidase"/>
</dbReference>
<dbReference type="FunFam" id="3.50.50.60:FF:000193">
    <property type="entry name" value="Protoporphyrinogen oxidase"/>
    <property type="match status" value="1"/>
</dbReference>
<comment type="similarity">
    <text evidence="3 11">Belongs to the protoporphyrinogen/coproporphyrinogen oxidase family. Protoporphyrinogen oxidase subfamily.</text>
</comment>
<evidence type="ECO:0000256" key="10">
    <source>
        <dbReference type="ARBA" id="ARBA00047554"/>
    </source>
</evidence>
<comment type="cofactor">
    <cofactor evidence="11">
        <name>FAD</name>
        <dbReference type="ChEBI" id="CHEBI:57692"/>
    </cofactor>
    <text evidence="11">Binds 1 FAD per subunit.</text>
</comment>
<dbReference type="PANTHER" id="PTHR42923:SF3">
    <property type="entry name" value="PROTOPORPHYRINOGEN OXIDASE"/>
    <property type="match status" value="1"/>
</dbReference>
<keyword evidence="8 11" id="KW-0350">Heme biosynthesis</keyword>
<gene>
    <name evidence="13" type="ORF">CEUTPL_LOCUS13438</name>
</gene>
<dbReference type="InterPro" id="IPR050464">
    <property type="entry name" value="Zeta_carotene_desat/Oxidored"/>
</dbReference>
<dbReference type="NCBIfam" id="TIGR00562">
    <property type="entry name" value="proto_IX_ox"/>
    <property type="match status" value="1"/>
</dbReference>
<dbReference type="Gene3D" id="3.50.50.60">
    <property type="entry name" value="FAD/NAD(P)-binding domain"/>
    <property type="match status" value="1"/>
</dbReference>
<evidence type="ECO:0000256" key="5">
    <source>
        <dbReference type="ARBA" id="ARBA00022630"/>
    </source>
</evidence>
<feature type="domain" description="Amine oxidase" evidence="12">
    <location>
        <begin position="13"/>
        <end position="469"/>
    </location>
</feature>
<comment type="pathway">
    <text evidence="2 11">Porphyrin-containing compound metabolism; protoporphyrin-IX biosynthesis; protoporphyrin-IX from protoporphyrinogen-IX: step 1/1.</text>
</comment>
<dbReference type="GO" id="GO:0005743">
    <property type="term" value="C:mitochondrial inner membrane"/>
    <property type="evidence" value="ECO:0007669"/>
    <property type="project" value="UniProtKB-SubCell"/>
</dbReference>
<dbReference type="GO" id="GO:0004729">
    <property type="term" value="F:oxygen-dependent protoporphyrinogen oxidase activity"/>
    <property type="evidence" value="ECO:0007669"/>
    <property type="project" value="UniProtKB-UniRule"/>
</dbReference>
<comment type="function">
    <text evidence="1 11">Catalyzes the 6-electron oxidation of protoporphyrinogen-IX to form protoporphyrin-IX.</text>
</comment>
<comment type="subcellular location">
    <subcellularLocation>
        <location evidence="11">Mitochondrion inner membrane</location>
    </subcellularLocation>
</comment>
<dbReference type="OrthoDB" id="419752at2759"/>
<keyword evidence="9 11" id="KW-0627">Porphyrin biosynthesis</keyword>
<evidence type="ECO:0000256" key="4">
    <source>
        <dbReference type="ARBA" id="ARBA00012867"/>
    </source>
</evidence>
<keyword evidence="5 11" id="KW-0285">Flavoprotein</keyword>
<evidence type="ECO:0000256" key="9">
    <source>
        <dbReference type="ARBA" id="ARBA00023244"/>
    </source>
</evidence>
<comment type="catalytic activity">
    <reaction evidence="10 11">
        <text>protoporphyrinogen IX + 3 O2 = protoporphyrin IX + 3 H2O2</text>
        <dbReference type="Rhea" id="RHEA:25576"/>
        <dbReference type="ChEBI" id="CHEBI:15379"/>
        <dbReference type="ChEBI" id="CHEBI:16240"/>
        <dbReference type="ChEBI" id="CHEBI:57306"/>
        <dbReference type="ChEBI" id="CHEBI:57307"/>
        <dbReference type="EC" id="1.3.3.4"/>
    </reaction>
</comment>
<dbReference type="AlphaFoldDB" id="A0A9N9N2Q1"/>
<dbReference type="Pfam" id="PF01593">
    <property type="entry name" value="Amino_oxidase"/>
    <property type="match status" value="1"/>
</dbReference>
<protein>
    <recommendedName>
        <fullName evidence="4 11">Protoporphyrinogen oxidase</fullName>
        <ecNumber evidence="4 11">1.3.3.4</ecNumber>
    </recommendedName>
</protein>
<evidence type="ECO:0000256" key="7">
    <source>
        <dbReference type="ARBA" id="ARBA00023002"/>
    </source>
</evidence>
<dbReference type="EMBL" id="OU892284">
    <property type="protein sequence ID" value="CAG9773036.1"/>
    <property type="molecule type" value="Genomic_DNA"/>
</dbReference>
<evidence type="ECO:0000256" key="6">
    <source>
        <dbReference type="ARBA" id="ARBA00022827"/>
    </source>
</evidence>
<dbReference type="SUPFAM" id="SSF51905">
    <property type="entry name" value="FAD/NAD(P)-binding domain"/>
    <property type="match status" value="1"/>
</dbReference>
<evidence type="ECO:0000256" key="1">
    <source>
        <dbReference type="ARBA" id="ARBA00002600"/>
    </source>
</evidence>
<keyword evidence="6 11" id="KW-0274">FAD</keyword>
<dbReference type="EC" id="1.3.3.4" evidence="4 11"/>
<evidence type="ECO:0000256" key="3">
    <source>
        <dbReference type="ARBA" id="ARBA00010551"/>
    </source>
</evidence>
<evidence type="ECO:0000256" key="2">
    <source>
        <dbReference type="ARBA" id="ARBA00005073"/>
    </source>
</evidence>
<dbReference type="InterPro" id="IPR036188">
    <property type="entry name" value="FAD/NAD-bd_sf"/>
</dbReference>
<evidence type="ECO:0000259" key="12">
    <source>
        <dbReference type="Pfam" id="PF01593"/>
    </source>
</evidence>
<keyword evidence="14" id="KW-1185">Reference proteome</keyword>
<evidence type="ECO:0000313" key="13">
    <source>
        <dbReference type="EMBL" id="CAG9773036.1"/>
    </source>
</evidence>
<evidence type="ECO:0000256" key="11">
    <source>
        <dbReference type="RuleBase" id="RU367069"/>
    </source>
</evidence>